<name>A0AB38YCV2_9GAMM</name>
<protein>
    <recommendedName>
        <fullName evidence="5">Release factor glutamine methyltransferase</fullName>
        <shortName evidence="5">RF MTase</shortName>
        <ecNumber evidence="5">2.1.1.297</ecNumber>
    </recommendedName>
    <alternativeName>
        <fullName evidence="5">N5-glutamine methyltransferase PrmC</fullName>
    </alternativeName>
    <alternativeName>
        <fullName evidence="5">Protein-(glutamine-N5) MTase PrmC</fullName>
    </alternativeName>
    <alternativeName>
        <fullName evidence="5">Protein-glutamine N-methyltransferase PrmC</fullName>
    </alternativeName>
</protein>
<feature type="binding site" evidence="5">
    <location>
        <position position="167"/>
    </location>
    <ligand>
        <name>S-adenosyl-L-methionine</name>
        <dbReference type="ChEBI" id="CHEBI:59789"/>
    </ligand>
</feature>
<dbReference type="PANTHER" id="PTHR18895:SF74">
    <property type="entry name" value="MTRF1L RELEASE FACTOR GLUTAMINE METHYLTRANSFERASE"/>
    <property type="match status" value="1"/>
</dbReference>
<dbReference type="RefSeq" id="WP_304994409.1">
    <property type="nucleotide sequence ID" value="NZ_CP101717.1"/>
</dbReference>
<evidence type="ECO:0000259" key="7">
    <source>
        <dbReference type="Pfam" id="PF17827"/>
    </source>
</evidence>
<dbReference type="EC" id="2.1.1.297" evidence="5"/>
<feature type="binding site" evidence="5">
    <location>
        <begin position="182"/>
        <end position="185"/>
    </location>
    <ligand>
        <name>substrate</name>
    </ligand>
</feature>
<evidence type="ECO:0000256" key="5">
    <source>
        <dbReference type="HAMAP-Rule" id="MF_02126"/>
    </source>
</evidence>
<dbReference type="Gene3D" id="1.10.8.10">
    <property type="entry name" value="DNA helicase RuvA subunit, C-terminal domain"/>
    <property type="match status" value="1"/>
</dbReference>
<comment type="catalytic activity">
    <reaction evidence="4 5">
        <text>L-glutaminyl-[peptide chain release factor] + S-adenosyl-L-methionine = N(5)-methyl-L-glutaminyl-[peptide chain release factor] + S-adenosyl-L-homocysteine + H(+)</text>
        <dbReference type="Rhea" id="RHEA:42896"/>
        <dbReference type="Rhea" id="RHEA-COMP:10271"/>
        <dbReference type="Rhea" id="RHEA-COMP:10272"/>
        <dbReference type="ChEBI" id="CHEBI:15378"/>
        <dbReference type="ChEBI" id="CHEBI:30011"/>
        <dbReference type="ChEBI" id="CHEBI:57856"/>
        <dbReference type="ChEBI" id="CHEBI:59789"/>
        <dbReference type="ChEBI" id="CHEBI:61891"/>
        <dbReference type="EC" id="2.1.1.297"/>
    </reaction>
</comment>
<dbReference type="EMBL" id="CP101717">
    <property type="protein sequence ID" value="WLD57122.1"/>
    <property type="molecule type" value="Genomic_DNA"/>
</dbReference>
<evidence type="ECO:0000259" key="6">
    <source>
        <dbReference type="Pfam" id="PF13847"/>
    </source>
</evidence>
<feature type="domain" description="Methyltransferase" evidence="6">
    <location>
        <begin position="108"/>
        <end position="237"/>
    </location>
</feature>
<dbReference type="HAMAP" id="MF_02126">
    <property type="entry name" value="RF_methyltr_PrmC"/>
    <property type="match status" value="1"/>
</dbReference>
<dbReference type="NCBIfam" id="TIGR00536">
    <property type="entry name" value="hemK_fam"/>
    <property type="match status" value="1"/>
</dbReference>
<feature type="domain" description="Release factor glutamine methyltransferase N-terminal" evidence="7">
    <location>
        <begin position="6"/>
        <end position="72"/>
    </location>
</feature>
<reference evidence="8" key="1">
    <citation type="submission" date="2022-07" db="EMBL/GenBank/DDBJ databases">
        <title>Complete genome sequence of Salinispirillum sp. LH10-3-1 capable of multiple carbohydrate inversion isolated from a soda lake.</title>
        <authorList>
            <person name="Liu J."/>
            <person name="Zhai Y."/>
            <person name="Zhang H."/>
            <person name="Yang H."/>
            <person name="Qu J."/>
            <person name="Li J."/>
        </authorList>
    </citation>
    <scope>NUCLEOTIDE SEQUENCE</scope>
    <source>
        <strain evidence="8">LH 10-3-1</strain>
    </source>
</reference>
<keyword evidence="2 5" id="KW-0808">Transferase</keyword>
<dbReference type="GO" id="GO:0003676">
    <property type="term" value="F:nucleic acid binding"/>
    <property type="evidence" value="ECO:0007669"/>
    <property type="project" value="InterPro"/>
</dbReference>
<dbReference type="FunFam" id="3.40.50.150:FF:000053">
    <property type="entry name" value="Release factor glutamine methyltransferase"/>
    <property type="match status" value="1"/>
</dbReference>
<feature type="binding site" evidence="5">
    <location>
        <position position="139"/>
    </location>
    <ligand>
        <name>S-adenosyl-L-methionine</name>
        <dbReference type="ChEBI" id="CHEBI:59789"/>
    </ligand>
</feature>
<comment type="similarity">
    <text evidence="5">Belongs to the protein N5-glutamine methyltransferase family. PrmC subfamily.</text>
</comment>
<dbReference type="PROSITE" id="PS00092">
    <property type="entry name" value="N6_MTASE"/>
    <property type="match status" value="1"/>
</dbReference>
<dbReference type="GO" id="GO:0102559">
    <property type="term" value="F:peptide chain release factor N(5)-glutamine methyltransferase activity"/>
    <property type="evidence" value="ECO:0007669"/>
    <property type="project" value="UniProtKB-EC"/>
</dbReference>
<dbReference type="Pfam" id="PF13847">
    <property type="entry name" value="Methyltransf_31"/>
    <property type="match status" value="1"/>
</dbReference>
<gene>
    <name evidence="5 8" type="primary">prmC</name>
    <name evidence="8" type="ORF">NFC81_10335</name>
</gene>
<dbReference type="InterPro" id="IPR029063">
    <property type="entry name" value="SAM-dependent_MTases_sf"/>
</dbReference>
<dbReference type="SUPFAM" id="SSF53335">
    <property type="entry name" value="S-adenosyl-L-methionine-dependent methyltransferases"/>
    <property type="match status" value="1"/>
</dbReference>
<feature type="binding site" evidence="5">
    <location>
        <begin position="116"/>
        <end position="120"/>
    </location>
    <ligand>
        <name>S-adenosyl-L-methionine</name>
        <dbReference type="ChEBI" id="CHEBI:59789"/>
    </ligand>
</feature>
<dbReference type="InterPro" id="IPR002052">
    <property type="entry name" value="DNA_methylase_N6_adenine_CS"/>
</dbReference>
<dbReference type="InterPro" id="IPR019874">
    <property type="entry name" value="RF_methyltr_PrmC"/>
</dbReference>
<comment type="function">
    <text evidence="5">Methylates the class 1 translation termination release factors RF1/PrfA and RF2/PrfB on the glutamine residue of the universally conserved GGQ motif.</text>
</comment>
<dbReference type="Gene3D" id="3.40.50.150">
    <property type="entry name" value="Vaccinia Virus protein VP39"/>
    <property type="match status" value="1"/>
</dbReference>
<dbReference type="InterPro" id="IPR004556">
    <property type="entry name" value="HemK-like"/>
</dbReference>
<evidence type="ECO:0000313" key="8">
    <source>
        <dbReference type="EMBL" id="WLD57122.1"/>
    </source>
</evidence>
<dbReference type="PANTHER" id="PTHR18895">
    <property type="entry name" value="HEMK METHYLTRANSFERASE"/>
    <property type="match status" value="1"/>
</dbReference>
<dbReference type="InterPro" id="IPR040758">
    <property type="entry name" value="PrmC_N"/>
</dbReference>
<dbReference type="NCBIfam" id="TIGR03534">
    <property type="entry name" value="RF_mod_PrmC"/>
    <property type="match status" value="1"/>
</dbReference>
<evidence type="ECO:0000256" key="2">
    <source>
        <dbReference type="ARBA" id="ARBA00022679"/>
    </source>
</evidence>
<organism evidence="8">
    <name type="scientific">Salinispirillum sp. LH 10-3-1</name>
    <dbReference type="NCBI Taxonomy" id="2952525"/>
    <lineage>
        <taxon>Bacteria</taxon>
        <taxon>Pseudomonadati</taxon>
        <taxon>Pseudomonadota</taxon>
        <taxon>Gammaproteobacteria</taxon>
        <taxon>Oceanospirillales</taxon>
        <taxon>Saccharospirillaceae</taxon>
        <taxon>Salinispirillum</taxon>
    </lineage>
</organism>
<dbReference type="GO" id="GO:0032259">
    <property type="term" value="P:methylation"/>
    <property type="evidence" value="ECO:0007669"/>
    <property type="project" value="UniProtKB-KW"/>
</dbReference>
<dbReference type="InterPro" id="IPR025714">
    <property type="entry name" value="Methyltranfer_dom"/>
</dbReference>
<dbReference type="CDD" id="cd02440">
    <property type="entry name" value="AdoMet_MTases"/>
    <property type="match status" value="1"/>
</dbReference>
<dbReference type="InterPro" id="IPR050320">
    <property type="entry name" value="N5-glutamine_MTase"/>
</dbReference>
<feature type="binding site" evidence="5">
    <location>
        <position position="182"/>
    </location>
    <ligand>
        <name>S-adenosyl-L-methionine</name>
        <dbReference type="ChEBI" id="CHEBI:59789"/>
    </ligand>
</feature>
<proteinExistence type="inferred from homology"/>
<keyword evidence="1 5" id="KW-0489">Methyltransferase</keyword>
<evidence type="ECO:0000256" key="4">
    <source>
        <dbReference type="ARBA" id="ARBA00048391"/>
    </source>
</evidence>
<keyword evidence="3 5" id="KW-0949">S-adenosyl-L-methionine</keyword>
<dbReference type="AlphaFoldDB" id="A0AB38YCV2"/>
<accession>A0AB38YCV2</accession>
<evidence type="ECO:0000256" key="3">
    <source>
        <dbReference type="ARBA" id="ARBA00022691"/>
    </source>
</evidence>
<dbReference type="Pfam" id="PF17827">
    <property type="entry name" value="PrmC_N"/>
    <property type="match status" value="1"/>
</dbReference>
<evidence type="ECO:0000256" key="1">
    <source>
        <dbReference type="ARBA" id="ARBA00022603"/>
    </source>
</evidence>
<sequence>MNIGTAMQWASSQLSGQEARVDAEHLLCHVLHQPRTYLFTWPDRLLGDAQLALFQQLVAKRQLGEPIAYLTGHRAFWTLDLETAPSTLIPRADTETLVSAVLERVSPSAMDVVDLGTGTGAIALALASERPSWRVQGIDLSADAVALAQRNAQRNELENVTFRQGSWCTPLADHSVDVLVSNPPYIRQDDPHLDEGDVRFEPRSALTSGADGLDDIRTIIQQAKRVLRAGGWIFFEHGYDQRDDVILLLISAGFEGLASEQDLGGNDRVTLGRLPRLITL</sequence>